<protein>
    <submittedName>
        <fullName evidence="2">Uncharacterized protein</fullName>
    </submittedName>
</protein>
<accession>A0AB33JQD3</accession>
<organism evidence="2">
    <name type="scientific">Kitasatospora sp. CMC57</name>
    <dbReference type="NCBI Taxonomy" id="3231513"/>
    <lineage>
        <taxon>Bacteria</taxon>
        <taxon>Bacillati</taxon>
        <taxon>Actinomycetota</taxon>
        <taxon>Actinomycetes</taxon>
        <taxon>Kitasatosporales</taxon>
        <taxon>Streptomycetaceae</taxon>
        <taxon>Kitasatospora</taxon>
    </lineage>
</organism>
<keyword evidence="1" id="KW-1133">Transmembrane helix</keyword>
<gene>
    <name evidence="2" type="ORF">KCMC57_13960</name>
</gene>
<reference evidence="2" key="1">
    <citation type="submission" date="2024-07" db="EMBL/GenBank/DDBJ databases">
        <title>Complete genome sequences of cellulolytic bacteria, Kitasatospora sp. CMC57 and Streptomyces sp. CMC78, isolated from Japanese agricultural soil.</title>
        <authorList>
            <person name="Hashimoto T."/>
            <person name="Ito M."/>
            <person name="Iwamoto M."/>
            <person name="Fukahori D."/>
            <person name="Shoda T."/>
            <person name="Sakoda M."/>
            <person name="Morohoshi T."/>
            <person name="Mitsuboshi M."/>
            <person name="Nishizawa T."/>
        </authorList>
    </citation>
    <scope>NUCLEOTIDE SEQUENCE</scope>
    <source>
        <strain evidence="2">CMC57</strain>
    </source>
</reference>
<keyword evidence="1" id="KW-0812">Transmembrane</keyword>
<evidence type="ECO:0000256" key="1">
    <source>
        <dbReference type="SAM" id="Phobius"/>
    </source>
</evidence>
<sequence>MSRIIPVRGYTRGDGTRVRAHTRTIGGTAVLGGGALLAVMALLGLNNSVDPAPPTPMPSVTVYIGPR</sequence>
<name>A0AB33JQD3_9ACTN</name>
<keyword evidence="1" id="KW-0472">Membrane</keyword>
<dbReference type="EMBL" id="AP035881">
    <property type="protein sequence ID" value="BFP45028.1"/>
    <property type="molecule type" value="Genomic_DNA"/>
</dbReference>
<evidence type="ECO:0000313" key="2">
    <source>
        <dbReference type="EMBL" id="BFP45028.1"/>
    </source>
</evidence>
<feature type="transmembrane region" description="Helical" evidence="1">
    <location>
        <begin position="25"/>
        <end position="45"/>
    </location>
</feature>
<dbReference type="RefSeq" id="WP_407987580.1">
    <property type="nucleotide sequence ID" value="NZ_AP035881.2"/>
</dbReference>
<dbReference type="AlphaFoldDB" id="A0AB33JQD3"/>
<proteinExistence type="predicted"/>